<dbReference type="EMBL" id="LXQA010300705">
    <property type="protein sequence ID" value="MCI42133.1"/>
    <property type="molecule type" value="Genomic_DNA"/>
</dbReference>
<dbReference type="Proteomes" id="UP000265520">
    <property type="component" value="Unassembled WGS sequence"/>
</dbReference>
<keyword evidence="2" id="KW-1185">Reference proteome</keyword>
<evidence type="ECO:0000313" key="1">
    <source>
        <dbReference type="EMBL" id="MCI42133.1"/>
    </source>
</evidence>
<organism evidence="1 2">
    <name type="scientific">Trifolium medium</name>
    <dbReference type="NCBI Taxonomy" id="97028"/>
    <lineage>
        <taxon>Eukaryota</taxon>
        <taxon>Viridiplantae</taxon>
        <taxon>Streptophyta</taxon>
        <taxon>Embryophyta</taxon>
        <taxon>Tracheophyta</taxon>
        <taxon>Spermatophyta</taxon>
        <taxon>Magnoliopsida</taxon>
        <taxon>eudicotyledons</taxon>
        <taxon>Gunneridae</taxon>
        <taxon>Pentapetalae</taxon>
        <taxon>rosids</taxon>
        <taxon>fabids</taxon>
        <taxon>Fabales</taxon>
        <taxon>Fabaceae</taxon>
        <taxon>Papilionoideae</taxon>
        <taxon>50 kb inversion clade</taxon>
        <taxon>NPAAA clade</taxon>
        <taxon>Hologalegina</taxon>
        <taxon>IRL clade</taxon>
        <taxon>Trifolieae</taxon>
        <taxon>Trifolium</taxon>
    </lineage>
</organism>
<sequence length="78" mass="8633">MLRTETEIGERRSESEALKNAIEVICKVAINADGDNKEKPPKHWTALPLMVGTSTILNAANATAIASREFDSDLRFFQ</sequence>
<evidence type="ECO:0000313" key="2">
    <source>
        <dbReference type="Proteomes" id="UP000265520"/>
    </source>
</evidence>
<reference evidence="1 2" key="1">
    <citation type="journal article" date="2018" name="Front. Plant Sci.">
        <title>Red Clover (Trifolium pratense) and Zigzag Clover (T. medium) - A Picture of Genomic Similarities and Differences.</title>
        <authorList>
            <person name="Dluhosova J."/>
            <person name="Istvanek J."/>
            <person name="Nedelnik J."/>
            <person name="Repkova J."/>
        </authorList>
    </citation>
    <scope>NUCLEOTIDE SEQUENCE [LARGE SCALE GENOMIC DNA]</scope>
    <source>
        <strain evidence="2">cv. 10/8</strain>
        <tissue evidence="1">Leaf</tissue>
    </source>
</reference>
<feature type="non-terminal residue" evidence="1">
    <location>
        <position position="78"/>
    </location>
</feature>
<accession>A0A392RZT6</accession>
<dbReference type="AlphaFoldDB" id="A0A392RZT6"/>
<protein>
    <submittedName>
        <fullName evidence="1">Uncharacterized protein</fullName>
    </submittedName>
</protein>
<comment type="caution">
    <text evidence="1">The sequence shown here is derived from an EMBL/GenBank/DDBJ whole genome shotgun (WGS) entry which is preliminary data.</text>
</comment>
<name>A0A392RZT6_9FABA</name>
<proteinExistence type="predicted"/>